<reference evidence="1" key="1">
    <citation type="journal article" date="2023" name="Mol. Phylogenet. Evol.">
        <title>Genome-scale phylogeny and comparative genomics of the fungal order Sordariales.</title>
        <authorList>
            <person name="Hensen N."/>
            <person name="Bonometti L."/>
            <person name="Westerberg I."/>
            <person name="Brannstrom I.O."/>
            <person name="Guillou S."/>
            <person name="Cros-Aarteil S."/>
            <person name="Calhoun S."/>
            <person name="Haridas S."/>
            <person name="Kuo A."/>
            <person name="Mondo S."/>
            <person name="Pangilinan J."/>
            <person name="Riley R."/>
            <person name="LaButti K."/>
            <person name="Andreopoulos B."/>
            <person name="Lipzen A."/>
            <person name="Chen C."/>
            <person name="Yan M."/>
            <person name="Daum C."/>
            <person name="Ng V."/>
            <person name="Clum A."/>
            <person name="Steindorff A."/>
            <person name="Ohm R.A."/>
            <person name="Martin F."/>
            <person name="Silar P."/>
            <person name="Natvig D.O."/>
            <person name="Lalanne C."/>
            <person name="Gautier V."/>
            <person name="Ament-Velasquez S.L."/>
            <person name="Kruys A."/>
            <person name="Hutchinson M.I."/>
            <person name="Powell A.J."/>
            <person name="Barry K."/>
            <person name="Miller A.N."/>
            <person name="Grigoriev I.V."/>
            <person name="Debuchy R."/>
            <person name="Gladieux P."/>
            <person name="Hiltunen Thoren M."/>
            <person name="Johannesson H."/>
        </authorList>
    </citation>
    <scope>NUCLEOTIDE SEQUENCE</scope>
    <source>
        <strain evidence="1">CBS 757.83</strain>
    </source>
</reference>
<gene>
    <name evidence="1" type="ORF">N658DRAFT_122678</name>
</gene>
<accession>A0AAN6QC39</accession>
<keyword evidence="2" id="KW-1185">Reference proteome</keyword>
<evidence type="ECO:0000313" key="1">
    <source>
        <dbReference type="EMBL" id="KAK4105515.1"/>
    </source>
</evidence>
<comment type="caution">
    <text evidence="1">The sequence shown here is derived from an EMBL/GenBank/DDBJ whole genome shotgun (WGS) entry which is preliminary data.</text>
</comment>
<name>A0AAN6QC39_9PEZI</name>
<evidence type="ECO:0000313" key="2">
    <source>
        <dbReference type="Proteomes" id="UP001305647"/>
    </source>
</evidence>
<protein>
    <submittedName>
        <fullName evidence="1">Uncharacterized protein</fullName>
    </submittedName>
</protein>
<dbReference type="AlphaFoldDB" id="A0AAN6QC39"/>
<proteinExistence type="predicted"/>
<dbReference type="EMBL" id="MU863625">
    <property type="protein sequence ID" value="KAK4105515.1"/>
    <property type="molecule type" value="Genomic_DNA"/>
</dbReference>
<reference evidence="1" key="2">
    <citation type="submission" date="2023-05" db="EMBL/GenBank/DDBJ databases">
        <authorList>
            <consortium name="Lawrence Berkeley National Laboratory"/>
            <person name="Steindorff A."/>
            <person name="Hensen N."/>
            <person name="Bonometti L."/>
            <person name="Westerberg I."/>
            <person name="Brannstrom I.O."/>
            <person name="Guillou S."/>
            <person name="Cros-Aarteil S."/>
            <person name="Calhoun S."/>
            <person name="Haridas S."/>
            <person name="Kuo A."/>
            <person name="Mondo S."/>
            <person name="Pangilinan J."/>
            <person name="Riley R."/>
            <person name="Labutti K."/>
            <person name="Andreopoulos B."/>
            <person name="Lipzen A."/>
            <person name="Chen C."/>
            <person name="Yanf M."/>
            <person name="Daum C."/>
            <person name="Ng V."/>
            <person name="Clum A."/>
            <person name="Ohm R."/>
            <person name="Martin F."/>
            <person name="Silar P."/>
            <person name="Natvig D."/>
            <person name="Lalanne C."/>
            <person name="Gautier V."/>
            <person name="Ament-Velasquez S.L."/>
            <person name="Kruys A."/>
            <person name="Hutchinson M.I."/>
            <person name="Powell A.J."/>
            <person name="Barry K."/>
            <person name="Miller A.N."/>
            <person name="Grigoriev I.V."/>
            <person name="Debuchy R."/>
            <person name="Gladieux P."/>
            <person name="Thoren M.H."/>
            <person name="Johannesson H."/>
        </authorList>
    </citation>
    <scope>NUCLEOTIDE SEQUENCE</scope>
    <source>
        <strain evidence="1">CBS 757.83</strain>
    </source>
</reference>
<organism evidence="1 2">
    <name type="scientific">Parathielavia hyrcaniae</name>
    <dbReference type="NCBI Taxonomy" id="113614"/>
    <lineage>
        <taxon>Eukaryota</taxon>
        <taxon>Fungi</taxon>
        <taxon>Dikarya</taxon>
        <taxon>Ascomycota</taxon>
        <taxon>Pezizomycotina</taxon>
        <taxon>Sordariomycetes</taxon>
        <taxon>Sordariomycetidae</taxon>
        <taxon>Sordariales</taxon>
        <taxon>Chaetomiaceae</taxon>
        <taxon>Parathielavia</taxon>
    </lineage>
</organism>
<dbReference type="Proteomes" id="UP001305647">
    <property type="component" value="Unassembled WGS sequence"/>
</dbReference>
<sequence length="713" mass="80222">MTAPTSPCRRALQRQIAPSRDAVWITDGLLASAFDRYCRVSATWNRKASNVPGPLEGQRRLGRRRMADASTWYCPPTPPSWAFLTPPDLSRWTWKPPSLAQEQTGLRGDDTGPAELLSLLPQWLRESEHQDAGEPSLVLTSAGLADASPLPAATTPADPHAAVMDGFRGAATHADDDAFASHTNKLCSKLRQRIILGDISPNDILVLAFEVWNTLESRLHGSQRGQRLSLSFCRAILSGLTSSKVFSPGMMDTQFWNTLLGQLSRLPPDDALCNFFVKVLRAMPMDCRPHVSEGILSVLTCFFSAWNRSSSAPEGREIRRLLDMGILGELYEKQQKLSALPASLRQARAISEALHCGTPEETKSLVSAAHRLVFNEAASAEGGRMLRYSWLYALADMPHVNEDFLFDAAASLSGPSFMPPLSVVEVSSLLLTQWASRGYLRSPGDVYRFYRRRRGRRDDAALASLFLALFASGKNETRKGLYRSAWKFLGKLDKTDYVIRSLAFDSHTGKLPVRMLEDLACTSDDHYTAIRLHDLWSRYIKTQDQPQWYPGVFDKYAEAIVRDPRIPAKTIWRVLDIGKLESQQGTLGSKMRRHRGAFGQRRAAVVAKMSGAFMDAPHLSIRAAVRHVSRSLAFLKAVRGKVPDAILQDLYRLVTRDLWEEKPGRTQRLLWFLRILERRHGLEFAWSCRLALRRWRARLTKIWLSKGNGWQGW</sequence>